<keyword evidence="3" id="KW-1185">Reference proteome</keyword>
<name>A0A0D2N788_HYPSF</name>
<accession>A0A0D2N788</accession>
<dbReference type="EMBL" id="KN818035">
    <property type="protein sequence ID" value="KJA12646.1"/>
    <property type="molecule type" value="Genomic_DNA"/>
</dbReference>
<gene>
    <name evidence="2" type="ORF">HYPSUDRAFT_210278</name>
</gene>
<dbReference type="Proteomes" id="UP000054270">
    <property type="component" value="Unassembled WGS sequence"/>
</dbReference>
<evidence type="ECO:0000313" key="3">
    <source>
        <dbReference type="Proteomes" id="UP000054270"/>
    </source>
</evidence>
<organism evidence="2 3">
    <name type="scientific">Hypholoma sublateritium (strain FD-334 SS-4)</name>
    <dbReference type="NCBI Taxonomy" id="945553"/>
    <lineage>
        <taxon>Eukaryota</taxon>
        <taxon>Fungi</taxon>
        <taxon>Dikarya</taxon>
        <taxon>Basidiomycota</taxon>
        <taxon>Agaricomycotina</taxon>
        <taxon>Agaricomycetes</taxon>
        <taxon>Agaricomycetidae</taxon>
        <taxon>Agaricales</taxon>
        <taxon>Agaricineae</taxon>
        <taxon>Strophariaceae</taxon>
        <taxon>Hypholoma</taxon>
    </lineage>
</organism>
<protein>
    <submittedName>
        <fullName evidence="2">Uncharacterized protein</fullName>
    </submittedName>
</protein>
<proteinExistence type="predicted"/>
<sequence length="183" mass="20358">MAHLVPPRDEAAQHTMTARTIPENAAFIPGVAAAHEGGASPTANQCHLAAPSPDPFYTPSPEDMYTEDELAEDPSGKISRRGTGPSMKASVPDFEGENYHQKENYYQDRIQSLEEEVIKLLLQNSFIPGVGPALVPEPSRIRIQAYGYPKSKAQEECVKAVEPKQETRCIYRPDDLSHRREER</sequence>
<dbReference type="AlphaFoldDB" id="A0A0D2N788"/>
<reference evidence="3" key="1">
    <citation type="submission" date="2014-04" db="EMBL/GenBank/DDBJ databases">
        <title>Evolutionary Origins and Diversification of the Mycorrhizal Mutualists.</title>
        <authorList>
            <consortium name="DOE Joint Genome Institute"/>
            <consortium name="Mycorrhizal Genomics Consortium"/>
            <person name="Kohler A."/>
            <person name="Kuo A."/>
            <person name="Nagy L.G."/>
            <person name="Floudas D."/>
            <person name="Copeland A."/>
            <person name="Barry K.W."/>
            <person name="Cichocki N."/>
            <person name="Veneault-Fourrey C."/>
            <person name="LaButti K."/>
            <person name="Lindquist E.A."/>
            <person name="Lipzen A."/>
            <person name="Lundell T."/>
            <person name="Morin E."/>
            <person name="Murat C."/>
            <person name="Riley R."/>
            <person name="Ohm R."/>
            <person name="Sun H."/>
            <person name="Tunlid A."/>
            <person name="Henrissat B."/>
            <person name="Grigoriev I.V."/>
            <person name="Hibbett D.S."/>
            <person name="Martin F."/>
        </authorList>
    </citation>
    <scope>NUCLEOTIDE SEQUENCE [LARGE SCALE GENOMIC DNA]</scope>
    <source>
        <strain evidence="3">FD-334 SS-4</strain>
    </source>
</reference>
<evidence type="ECO:0000256" key="1">
    <source>
        <dbReference type="SAM" id="MobiDB-lite"/>
    </source>
</evidence>
<evidence type="ECO:0000313" key="2">
    <source>
        <dbReference type="EMBL" id="KJA12646.1"/>
    </source>
</evidence>
<feature type="region of interest" description="Disordered" evidence="1">
    <location>
        <begin position="33"/>
        <end position="100"/>
    </location>
</feature>